<dbReference type="PANTHER" id="PTHR43941:SF1">
    <property type="entry name" value="STRUCTURAL MAINTENANCE OF CHROMOSOMES PROTEIN 2"/>
    <property type="match status" value="1"/>
</dbReference>
<gene>
    <name evidence="3" type="ORF">M9Y10_038993</name>
</gene>
<proteinExistence type="predicted"/>
<dbReference type="Gene3D" id="1.10.287.1490">
    <property type="match status" value="1"/>
</dbReference>
<reference evidence="3 4" key="1">
    <citation type="submission" date="2024-04" db="EMBL/GenBank/DDBJ databases">
        <title>Tritrichomonas musculus Genome.</title>
        <authorList>
            <person name="Alves-Ferreira E."/>
            <person name="Grigg M."/>
            <person name="Lorenzi H."/>
            <person name="Galac M."/>
        </authorList>
    </citation>
    <scope>NUCLEOTIDE SEQUENCE [LARGE SCALE GENOMIC DNA]</scope>
    <source>
        <strain evidence="3 4">EAF2021</strain>
    </source>
</reference>
<feature type="coiled-coil region" evidence="1">
    <location>
        <begin position="235"/>
        <end position="362"/>
    </location>
</feature>
<organism evidence="3 4">
    <name type="scientific">Tritrichomonas musculus</name>
    <dbReference type="NCBI Taxonomy" id="1915356"/>
    <lineage>
        <taxon>Eukaryota</taxon>
        <taxon>Metamonada</taxon>
        <taxon>Parabasalia</taxon>
        <taxon>Tritrichomonadida</taxon>
        <taxon>Tritrichomonadidae</taxon>
        <taxon>Tritrichomonas</taxon>
    </lineage>
</organism>
<dbReference type="PANTHER" id="PTHR43941">
    <property type="entry name" value="STRUCTURAL MAINTENANCE OF CHROMOSOMES PROTEIN 2"/>
    <property type="match status" value="1"/>
</dbReference>
<evidence type="ECO:0000256" key="2">
    <source>
        <dbReference type="SAM" id="MobiDB-lite"/>
    </source>
</evidence>
<sequence length="1112" mass="129297">MDDSDNPSEEATRYSSILVSKMFHKRRKQFGRSLQQILIQVSHDEIVRSVLQDRSTSQFAFARIEEIIKNILTDDREQFIDVLLQKLQNFEALYLKDHTQNIRSLSDRILSVTNEQNADEISNIRKIQTLVEQVRALQSEVIKLRGISTDNLVDVEDIKRGDPYHDLNFDTTKHSNYHIHANCDLSDFELKLKLIDTDAKAAKEMLTVMCQKMSQIFQIVKEKSLANMIIYRSRIELLQQDLERSKSKIIDLQRHFDKSVIPSLYEKQKESKSRHQKMLQQYASEISELKSKLYNANNQIQKLSSERVTMQNNLNEIQQQHDDDESHIESLTKENESKKQTIQQQSDEIRSLTKQLDELKQTVNQNSSIIRISQEEIAKLKQTGYEKDKEISKISTELKNANAQIPRLKDEADLVTRQLDEMKQQKDLIEQKLDLSNQRNKNLDQQVNEMQPKLDQATSELISVKEVLKKLTDENDTKSRQILQKTRELDDFNEKVAALKTDLLRSQNVVQQQEAKISDLQSEKKNIQVTFEELDDKFKKLNQNNDKLRKELMEEQMNASRQTAKIESLTDNQNQLQNEIENLTKKNSKIESDNRKLKEEISNTEEENKRLSDVKQQLQQKVTKSSDDIEKLNKKISDISKQLNEVTTRAEEENQTAKEQRKQNISLKSKVDELEAMNHQLQLAKEKNEKLLAQNEQSIQNLESKVESLNNNKNNLTEKLQHQIDKNNQFDGRLNSLQDENKEMQNLLNSIQRSLPGKSIKEIPKEIARITKLAKLANEVSNSLGLKPDDDILEHIAELKQQEEFAKKVSSILPNKSADQLFNHIQKLKAENDKLKNEQQKIASLIPNDASVDISHQIEEIIQKQNKLNDELTKAADFISTLLSIFTGSTANQTRLAFPLKKSIETKLIDLVTRLKNRADNDRLQINQTLEKAKSYGYEGENIIEAADFIVARESENERQQTFSMIDRELGDVRNFSSSEKQSYIQKNEELKQKIKILRENISQQNEKLRETEDSMSNRIVILEKENRKLRDELENEKKIREELTRLNSGLSADTDLIRSKLSPKELNSFDFAENRTTNIEHDGNTIRRKQKTTKVTKVTNNYTFNHQSDFP</sequence>
<comment type="caution">
    <text evidence="3">The sequence shown here is derived from an EMBL/GenBank/DDBJ whole genome shotgun (WGS) entry which is preliminary data.</text>
</comment>
<evidence type="ECO:0000313" key="4">
    <source>
        <dbReference type="Proteomes" id="UP001470230"/>
    </source>
</evidence>
<feature type="coiled-coil region" evidence="1">
    <location>
        <begin position="981"/>
        <end position="1047"/>
    </location>
</feature>
<dbReference type="EMBL" id="JAPFFF010000006">
    <property type="protein sequence ID" value="KAK8887934.1"/>
    <property type="molecule type" value="Genomic_DNA"/>
</dbReference>
<dbReference type="Proteomes" id="UP001470230">
    <property type="component" value="Unassembled WGS sequence"/>
</dbReference>
<evidence type="ECO:0000313" key="3">
    <source>
        <dbReference type="EMBL" id="KAK8887934.1"/>
    </source>
</evidence>
<feature type="region of interest" description="Disordered" evidence="2">
    <location>
        <begin position="591"/>
        <end position="615"/>
    </location>
</feature>
<evidence type="ECO:0008006" key="5">
    <source>
        <dbReference type="Google" id="ProtNLM"/>
    </source>
</evidence>
<feature type="compositionally biased region" description="Basic and acidic residues" evidence="2">
    <location>
        <begin position="591"/>
        <end position="613"/>
    </location>
</feature>
<name>A0ABR2KA51_9EUKA</name>
<evidence type="ECO:0000256" key="1">
    <source>
        <dbReference type="SAM" id="Coils"/>
    </source>
</evidence>
<feature type="coiled-coil region" evidence="1">
    <location>
        <begin position="818"/>
        <end position="845"/>
    </location>
</feature>
<accession>A0ABR2KA51</accession>
<keyword evidence="1" id="KW-0175">Coiled coil</keyword>
<protein>
    <recommendedName>
        <fullName evidence="5">Viral A-type inclusion protein</fullName>
    </recommendedName>
</protein>
<keyword evidence="4" id="KW-1185">Reference proteome</keyword>